<reference evidence="1 2" key="1">
    <citation type="submission" date="2016-06" db="EMBL/GenBank/DDBJ databases">
        <title>Respiratory ammonification of nitrate coupled to the oxidation of elemental sulfur in deep-sea autotrophic thermophilic bacteria.</title>
        <authorList>
            <person name="Slobodkina G.B."/>
            <person name="Mardanov A.V."/>
            <person name="Ravin N.V."/>
            <person name="Frolova A.A."/>
            <person name="Viryasiv M.B."/>
            <person name="Chernyh N.A."/>
            <person name="Bonch-Osmolovskaya E.A."/>
            <person name="Slobodkin A.I."/>
        </authorList>
    </citation>
    <scope>NUCLEOTIDE SEQUENCE [LARGE SCALE GENOMIC DNA]</scope>
    <source>
        <strain evidence="1 2">S69</strain>
    </source>
</reference>
<dbReference type="EMBL" id="MAGO01000001">
    <property type="protein sequence ID" value="OCC16289.1"/>
    <property type="molecule type" value="Genomic_DNA"/>
</dbReference>
<accession>A0A1B9F8M3</accession>
<dbReference type="STRING" id="1156395.DBT_0106"/>
<protein>
    <submittedName>
        <fullName evidence="1">Uncharacterized protein</fullName>
    </submittedName>
</protein>
<dbReference type="AlphaFoldDB" id="A0A1B9F8M3"/>
<evidence type="ECO:0000313" key="1">
    <source>
        <dbReference type="EMBL" id="OCC16289.1"/>
    </source>
</evidence>
<keyword evidence="2" id="KW-1185">Reference proteome</keyword>
<comment type="caution">
    <text evidence="1">The sequence shown here is derived from an EMBL/GenBank/DDBJ whole genome shotgun (WGS) entry which is preliminary data.</text>
</comment>
<sequence>MGIRNSYIINDLSGRQKKIIKGNKPRADETNFNGISQRYFEYELPRPCLGISSIPVRQKAFAEHSELL</sequence>
<organism evidence="1 2">
    <name type="scientific">Dissulfuribacter thermophilus</name>
    <dbReference type="NCBI Taxonomy" id="1156395"/>
    <lineage>
        <taxon>Bacteria</taxon>
        <taxon>Pseudomonadati</taxon>
        <taxon>Thermodesulfobacteriota</taxon>
        <taxon>Dissulfuribacteria</taxon>
        <taxon>Dissulfuribacterales</taxon>
        <taxon>Dissulfuribacteraceae</taxon>
        <taxon>Dissulfuribacter</taxon>
    </lineage>
</organism>
<dbReference type="Proteomes" id="UP000093080">
    <property type="component" value="Unassembled WGS sequence"/>
</dbReference>
<proteinExistence type="predicted"/>
<evidence type="ECO:0000313" key="2">
    <source>
        <dbReference type="Proteomes" id="UP000093080"/>
    </source>
</evidence>
<gene>
    <name evidence="1" type="ORF">DBT_0106</name>
</gene>
<name>A0A1B9F8M3_9BACT</name>